<reference evidence="1 2" key="1">
    <citation type="submission" date="2023-08" db="EMBL/GenBank/DDBJ databases">
        <title>Oxalobacteraceae gen .nov., isolated from river sludge outside the plant.</title>
        <authorList>
            <person name="Zhao S.Y."/>
        </authorList>
    </citation>
    <scope>NUCLEOTIDE SEQUENCE [LARGE SCALE GENOMIC DNA]</scope>
    <source>
        <strain evidence="1 2">R-40</strain>
    </source>
</reference>
<gene>
    <name evidence="1" type="ORF">Q8A64_16235</name>
</gene>
<dbReference type="RefSeq" id="WP_338437945.1">
    <property type="nucleotide sequence ID" value="NZ_JAUYVH010000014.1"/>
</dbReference>
<comment type="caution">
    <text evidence="1">The sequence shown here is derived from an EMBL/GenBank/DDBJ whole genome shotgun (WGS) entry which is preliminary data.</text>
</comment>
<name>A0ABU1BV55_9BURK</name>
<protein>
    <recommendedName>
        <fullName evidence="3">Flavodoxin-like domain-containing protein</fullName>
    </recommendedName>
</protein>
<dbReference type="Proteomes" id="UP001225596">
    <property type="component" value="Unassembled WGS sequence"/>
</dbReference>
<proteinExistence type="predicted"/>
<dbReference type="InterPro" id="IPR029039">
    <property type="entry name" value="Flavoprotein-like_sf"/>
</dbReference>
<dbReference type="SUPFAM" id="SSF52218">
    <property type="entry name" value="Flavoproteins"/>
    <property type="match status" value="1"/>
</dbReference>
<dbReference type="EMBL" id="JAUYVH010000014">
    <property type="protein sequence ID" value="MDQ9171964.1"/>
    <property type="molecule type" value="Genomic_DNA"/>
</dbReference>
<evidence type="ECO:0008006" key="3">
    <source>
        <dbReference type="Google" id="ProtNLM"/>
    </source>
</evidence>
<accession>A0ABU1BV55</accession>
<keyword evidence="2" id="KW-1185">Reference proteome</keyword>
<evidence type="ECO:0000313" key="2">
    <source>
        <dbReference type="Proteomes" id="UP001225596"/>
    </source>
</evidence>
<evidence type="ECO:0000313" key="1">
    <source>
        <dbReference type="EMBL" id="MDQ9171964.1"/>
    </source>
</evidence>
<organism evidence="1 2">
    <name type="scientific">Keguizhuia sedimenti</name>
    <dbReference type="NCBI Taxonomy" id="3064264"/>
    <lineage>
        <taxon>Bacteria</taxon>
        <taxon>Pseudomonadati</taxon>
        <taxon>Pseudomonadota</taxon>
        <taxon>Betaproteobacteria</taxon>
        <taxon>Burkholderiales</taxon>
        <taxon>Oxalobacteraceae</taxon>
        <taxon>Keguizhuia</taxon>
    </lineage>
</organism>
<sequence length="241" mass="27560">MNILVAYYSRSGHTESLGQRVQNELISRGHTVTMERIHASKEVGKWRLALPLWSSIPLLPLCMISARIRQWWLACYPQPESAIRTLAHPDVSRFDLICIGMPKWLYLPYPMARYLNTISGLQGKRVAAFATFCGPPLKTFEIELLFEPLTHRIRNKGAQLCAQLAVSSHFHEFFFFREMEYVFRLASRIVFGRSLRSFTLGSAWAESEVQRFCDALQQDSGAKECVKENGQAARPAACMER</sequence>
<dbReference type="Gene3D" id="3.40.50.360">
    <property type="match status" value="1"/>
</dbReference>